<dbReference type="PANTHER" id="PTHR47957">
    <property type="entry name" value="ATP-DEPENDENT HELICASE HRQ1"/>
    <property type="match status" value="1"/>
</dbReference>
<dbReference type="EC" id="3.6.1.-" evidence="5"/>
<dbReference type="Pfam" id="PF00270">
    <property type="entry name" value="DEAD"/>
    <property type="match status" value="1"/>
</dbReference>
<protein>
    <submittedName>
        <fullName evidence="5">Putative ATP-dependent helicase</fullName>
        <ecNumber evidence="5">3.6.1.-</ecNumber>
    </submittedName>
</protein>
<dbReference type="InterPro" id="IPR022307">
    <property type="entry name" value="Helicase_put_actinobac"/>
</dbReference>
<dbReference type="GO" id="GO:0036297">
    <property type="term" value="P:interstrand cross-link repair"/>
    <property type="evidence" value="ECO:0007669"/>
    <property type="project" value="TreeGrafter"/>
</dbReference>
<dbReference type="SMART" id="SM00487">
    <property type="entry name" value="DEXDc"/>
    <property type="match status" value="1"/>
</dbReference>
<dbReference type="Gene3D" id="3.40.50.300">
    <property type="entry name" value="P-loop containing nucleotide triphosphate hydrolases"/>
    <property type="match status" value="2"/>
</dbReference>
<gene>
    <name evidence="5" type="ordered locus">KRH_04700</name>
</gene>
<keyword evidence="5" id="KW-0378">Hydrolase</keyword>
<sequence length="776" mass="84098">MTTSQQMVDLLGRGPRPEQVRHVREIPERAPVHAPWPDWLHPDVVAAYERLGIHEPYAHQVAALNAPRHAIVATGTASGKSLVYQSLVVDAVHRGRLAVAERPGMLHHPDEATALYLSPTKALAADQLSSLRSLGFDDVRAATYDGDTDPGERRWIREHADVILCNPDMLHHGVLPNHAGWSRFFRRLRYVIIDEAHSYRGVFGSHVAVVLRRLARIAAHYGASPRFIGASATSASPQESFAKLIGCPPEDVTAVTEDTSPHGSRTVVLWEPEQSPGGSDNGAPRRRTVTAEASDMLTDLVLRQVRTIAFIRSRRGAETIAQAAHRQLEEVDPSLGHRVAAYRSGFLPEERRELEQQLRDGRLLGVASTSALELGIDIAGLDAVLVAGWPGTRASFLQQIGRAGRAGQQALAALIAGDDPLDGYLVNHPEAIFDVPVEATVFEASNPYVLAPHLCAAAAELPLRPEELERFGPTARDVVDSLTAAGHLRRRPSGWFWTRSEQPAGMVSIRSGDGGPVQIIDSDTGTVLGTMGAPQSHYQAHPGAVYVHQGRTYLVDELDEELHVAAVRRAFPDFYTVARDVTEVRVQDVADSVQWGPVSIHRGSVDVTTQVVSYQRKLVASNEVAGEEPLELPPRQLSTVATWFTVSGPQLAAMGIEEPDIPGALHAAEHAMIGLLPLLASCDRWDVGGLSTALHVDTELPTIFVHDGHPGGAGFAERGYDMFRTWVTATRDAIAQCECESGCPSCVQSPKCGNRNNPLDKAGALKLLNGVLRFAP</sequence>
<reference evidence="5 6" key="1">
    <citation type="journal article" date="2008" name="J. Bacteriol.">
        <title>Complete genome sequence of the soil actinomycete Kocuria rhizophila.</title>
        <authorList>
            <person name="Takarada H."/>
            <person name="Sekine M."/>
            <person name="Kosugi H."/>
            <person name="Matsuo Y."/>
            <person name="Fujisawa T."/>
            <person name="Omata S."/>
            <person name="Kishi E."/>
            <person name="Shimizu A."/>
            <person name="Tsukatani N."/>
            <person name="Tanikawa S."/>
            <person name="Fujita N."/>
            <person name="Harayama S."/>
        </authorList>
    </citation>
    <scope>NUCLEOTIDE SEQUENCE [LARGE SCALE GENOMIC DNA]</scope>
    <source>
        <strain evidence="6">ATCC 9341 / DSM 348 / NBRC 103217 / DC2201</strain>
    </source>
</reference>
<dbReference type="InterPro" id="IPR001650">
    <property type="entry name" value="Helicase_C-like"/>
</dbReference>
<evidence type="ECO:0000259" key="4">
    <source>
        <dbReference type="PROSITE" id="PS51194"/>
    </source>
</evidence>
<keyword evidence="6" id="KW-1185">Reference proteome</keyword>
<dbReference type="Pfam" id="PF22982">
    <property type="entry name" value="WHD_HRQ1"/>
    <property type="match status" value="1"/>
</dbReference>
<dbReference type="RefSeq" id="WP_012397544.1">
    <property type="nucleotide sequence ID" value="NC_010617.1"/>
</dbReference>
<keyword evidence="1" id="KW-0547">Nucleotide-binding</keyword>
<dbReference type="STRING" id="378753.KRH_04700"/>
<organism evidence="5 6">
    <name type="scientific">Kocuria rhizophila (strain ATCC 9341 / DSM 348 / NBRC 103217 / DC2201)</name>
    <dbReference type="NCBI Taxonomy" id="378753"/>
    <lineage>
        <taxon>Bacteria</taxon>
        <taxon>Bacillati</taxon>
        <taxon>Actinomycetota</taxon>
        <taxon>Actinomycetes</taxon>
        <taxon>Micrococcales</taxon>
        <taxon>Micrococcaceae</taxon>
        <taxon>Kocuria</taxon>
    </lineage>
</organism>
<name>B2GH65_KOCRD</name>
<dbReference type="InterPro" id="IPR027417">
    <property type="entry name" value="P-loop_NTPase"/>
</dbReference>
<dbReference type="OrthoDB" id="143059at2"/>
<dbReference type="GO" id="GO:0043138">
    <property type="term" value="F:3'-5' DNA helicase activity"/>
    <property type="evidence" value="ECO:0007669"/>
    <property type="project" value="TreeGrafter"/>
</dbReference>
<evidence type="ECO:0000313" key="6">
    <source>
        <dbReference type="Proteomes" id="UP000008838"/>
    </source>
</evidence>
<dbReference type="SMART" id="SM00490">
    <property type="entry name" value="HELICc"/>
    <property type="match status" value="1"/>
</dbReference>
<dbReference type="PANTHER" id="PTHR47957:SF3">
    <property type="entry name" value="ATP-DEPENDENT HELICASE HRQ1"/>
    <property type="match status" value="1"/>
</dbReference>
<dbReference type="GO" id="GO:0003676">
    <property type="term" value="F:nucleic acid binding"/>
    <property type="evidence" value="ECO:0007669"/>
    <property type="project" value="InterPro"/>
</dbReference>
<dbReference type="PROSITE" id="PS51194">
    <property type="entry name" value="HELICASE_CTER"/>
    <property type="match status" value="1"/>
</dbReference>
<evidence type="ECO:0000256" key="2">
    <source>
        <dbReference type="ARBA" id="ARBA00022840"/>
    </source>
</evidence>
<evidence type="ECO:0000313" key="5">
    <source>
        <dbReference type="EMBL" id="BAG28817.1"/>
    </source>
</evidence>
<dbReference type="KEGG" id="krh:KRH_04700"/>
<dbReference type="CDD" id="cd18797">
    <property type="entry name" value="SF2_C_Hrq"/>
    <property type="match status" value="1"/>
</dbReference>
<dbReference type="Pfam" id="PF09369">
    <property type="entry name" value="MZB"/>
    <property type="match status" value="1"/>
</dbReference>
<keyword evidence="5" id="KW-0347">Helicase</keyword>
<dbReference type="Proteomes" id="UP000008838">
    <property type="component" value="Chromosome"/>
</dbReference>
<dbReference type="eggNOG" id="COG1205">
    <property type="taxonomic scope" value="Bacteria"/>
</dbReference>
<dbReference type="GO" id="GO:0006289">
    <property type="term" value="P:nucleotide-excision repair"/>
    <property type="evidence" value="ECO:0007669"/>
    <property type="project" value="TreeGrafter"/>
</dbReference>
<dbReference type="InterPro" id="IPR011545">
    <property type="entry name" value="DEAD/DEAH_box_helicase_dom"/>
</dbReference>
<evidence type="ECO:0000256" key="1">
    <source>
        <dbReference type="ARBA" id="ARBA00022741"/>
    </source>
</evidence>
<dbReference type="SUPFAM" id="SSF52540">
    <property type="entry name" value="P-loop containing nucleoside triphosphate hydrolases"/>
    <property type="match status" value="1"/>
</dbReference>
<feature type="domain" description="Helicase ATP-binding" evidence="3">
    <location>
        <begin position="61"/>
        <end position="252"/>
    </location>
</feature>
<dbReference type="HOGENOM" id="CLU_000809_3_2_11"/>
<dbReference type="InterPro" id="IPR014001">
    <property type="entry name" value="Helicase_ATP-bd"/>
</dbReference>
<dbReference type="CDD" id="cd17923">
    <property type="entry name" value="DEXHc_Hrq1-like"/>
    <property type="match status" value="1"/>
</dbReference>
<dbReference type="Pfam" id="PF00271">
    <property type="entry name" value="Helicase_C"/>
    <property type="match status" value="1"/>
</dbReference>
<proteinExistence type="predicted"/>
<dbReference type="eggNOG" id="COG1111">
    <property type="taxonomic scope" value="Bacteria"/>
</dbReference>
<evidence type="ECO:0000259" key="3">
    <source>
        <dbReference type="PROSITE" id="PS51192"/>
    </source>
</evidence>
<dbReference type="AlphaFoldDB" id="B2GH65"/>
<keyword evidence="2" id="KW-0067">ATP-binding</keyword>
<accession>B2GH65</accession>
<feature type="domain" description="Helicase C-terminal" evidence="4">
    <location>
        <begin position="296"/>
        <end position="448"/>
    </location>
</feature>
<dbReference type="PROSITE" id="PS51192">
    <property type="entry name" value="HELICASE_ATP_BIND_1"/>
    <property type="match status" value="1"/>
</dbReference>
<dbReference type="InterPro" id="IPR055227">
    <property type="entry name" value="HRQ1_WHD"/>
</dbReference>
<dbReference type="GO" id="GO:0005524">
    <property type="term" value="F:ATP binding"/>
    <property type="evidence" value="ECO:0007669"/>
    <property type="project" value="UniProtKB-KW"/>
</dbReference>
<dbReference type="NCBIfam" id="TIGR03817">
    <property type="entry name" value="DECH_helic"/>
    <property type="match status" value="1"/>
</dbReference>
<dbReference type="EMBL" id="AP009152">
    <property type="protein sequence ID" value="BAG28817.1"/>
    <property type="molecule type" value="Genomic_DNA"/>
</dbReference>
<dbReference type="GO" id="GO:0016787">
    <property type="term" value="F:hydrolase activity"/>
    <property type="evidence" value="ECO:0007669"/>
    <property type="project" value="UniProtKB-KW"/>
</dbReference>
<dbReference type="InterPro" id="IPR018973">
    <property type="entry name" value="MZB"/>
</dbReference>